<dbReference type="Gene3D" id="3.40.50.12710">
    <property type="match status" value="1"/>
</dbReference>
<accession>A0ABX0JMQ9</accession>
<dbReference type="PANTHER" id="PTHR12049">
    <property type="entry name" value="PROTEIN ARGININE METHYLTRANSFERASE NDUFAF7, MITOCHONDRIAL"/>
    <property type="match status" value="1"/>
</dbReference>
<sequence>MPLPETQSGGDGAERLDVFMARANAAYYARRDPFADFITAPEISQIFGELLGAWCAVTGRGLLKGNAGGDLLLAEAGPGRGTLMVDMLRVLSRVAPDLFARLSVHLIENSPRLREVQKASLKRFGVPVTWHETLASIPRGPMVLVANEFLDALPIRQFVGAETGAGWREHFVRDGAFVLSDAVVSPPELAGRVPEPGEIAEICPAACGFVQDVSRRLCDAPGAALFVDYGTATTASGDTLQALRDGQPVSPLVEPGTADLTAHVDFEAAAGAAMATGVRCFGPVEQGALLIALGAVERARALCAAAPDQANTIRTALDRLIGPERMGRLFRALALLSPARLAPDLVAPPGFPDGTPYGEKP</sequence>
<gene>
    <name evidence="3" type="ORF">GOB93_01885</name>
</gene>
<dbReference type="EMBL" id="WOTB01000002">
    <property type="protein sequence ID" value="NHN83388.1"/>
    <property type="molecule type" value="Genomic_DNA"/>
</dbReference>
<organism evidence="3 4">
    <name type="scientific">Acetobacter musti</name>
    <dbReference type="NCBI Taxonomy" id="864732"/>
    <lineage>
        <taxon>Bacteria</taxon>
        <taxon>Pseudomonadati</taxon>
        <taxon>Pseudomonadota</taxon>
        <taxon>Alphaproteobacteria</taxon>
        <taxon>Acetobacterales</taxon>
        <taxon>Acetobacteraceae</taxon>
        <taxon>Acetobacter</taxon>
    </lineage>
</organism>
<keyword evidence="2" id="KW-0808">Transferase</keyword>
<dbReference type="InterPro" id="IPR003788">
    <property type="entry name" value="NDUFAF7"/>
</dbReference>
<dbReference type="Pfam" id="PF02636">
    <property type="entry name" value="Methyltransf_28"/>
    <property type="match status" value="1"/>
</dbReference>
<evidence type="ECO:0000313" key="3">
    <source>
        <dbReference type="EMBL" id="NHN83388.1"/>
    </source>
</evidence>
<keyword evidence="4" id="KW-1185">Reference proteome</keyword>
<evidence type="ECO:0000256" key="1">
    <source>
        <dbReference type="ARBA" id="ARBA00022603"/>
    </source>
</evidence>
<dbReference type="InterPro" id="IPR038375">
    <property type="entry name" value="NDUFAF7_sf"/>
</dbReference>
<evidence type="ECO:0000256" key="2">
    <source>
        <dbReference type="ARBA" id="ARBA00022679"/>
    </source>
</evidence>
<proteinExistence type="predicted"/>
<evidence type="ECO:0000313" key="4">
    <source>
        <dbReference type="Proteomes" id="UP000635278"/>
    </source>
</evidence>
<comment type="caution">
    <text evidence="3">The sequence shown here is derived from an EMBL/GenBank/DDBJ whole genome shotgun (WGS) entry which is preliminary data.</text>
</comment>
<keyword evidence="1 3" id="KW-0489">Methyltransferase</keyword>
<dbReference type="GO" id="GO:0008168">
    <property type="term" value="F:methyltransferase activity"/>
    <property type="evidence" value="ECO:0007669"/>
    <property type="project" value="UniProtKB-KW"/>
</dbReference>
<dbReference type="SUPFAM" id="SSF53335">
    <property type="entry name" value="S-adenosyl-L-methionine-dependent methyltransferases"/>
    <property type="match status" value="1"/>
</dbReference>
<dbReference type="PANTHER" id="PTHR12049:SF7">
    <property type="entry name" value="PROTEIN ARGININE METHYLTRANSFERASE NDUFAF7, MITOCHONDRIAL"/>
    <property type="match status" value="1"/>
</dbReference>
<dbReference type="GO" id="GO:0032259">
    <property type="term" value="P:methylation"/>
    <property type="evidence" value="ECO:0007669"/>
    <property type="project" value="UniProtKB-KW"/>
</dbReference>
<reference evidence="3 4" key="1">
    <citation type="journal article" date="2020" name="Int. J. Syst. Evol. Microbiol.">
        <title>Novel acetic acid bacteria from cider fermentations: Acetobacter conturbans sp. nov. and Acetobacter fallax sp. nov.</title>
        <authorList>
            <person name="Sombolestani A.S."/>
            <person name="Cleenwerck I."/>
            <person name="Cnockaert M."/>
            <person name="Borremans W."/>
            <person name="Wieme A.D."/>
            <person name="De Vuyst L."/>
            <person name="Vandamme P."/>
        </authorList>
    </citation>
    <scope>NUCLEOTIDE SEQUENCE [LARGE SCALE GENOMIC DNA]</scope>
    <source>
        <strain evidence="3 4">LMG 30640</strain>
    </source>
</reference>
<dbReference type="Proteomes" id="UP000635278">
    <property type="component" value="Unassembled WGS sequence"/>
</dbReference>
<protein>
    <submittedName>
        <fullName evidence="3">Class I SAM-dependent methyltransferase</fullName>
    </submittedName>
</protein>
<name>A0ABX0JMQ9_9PROT</name>
<dbReference type="InterPro" id="IPR029063">
    <property type="entry name" value="SAM-dependent_MTases_sf"/>
</dbReference>